<accession>A0A235H480</accession>
<dbReference type="EMBL" id="NOWT01000067">
    <property type="protein sequence ID" value="OYD80224.1"/>
    <property type="molecule type" value="Genomic_DNA"/>
</dbReference>
<organism evidence="1 2">
    <name type="scientific">Azospirillum brasilense</name>
    <dbReference type="NCBI Taxonomy" id="192"/>
    <lineage>
        <taxon>Bacteria</taxon>
        <taxon>Pseudomonadati</taxon>
        <taxon>Pseudomonadota</taxon>
        <taxon>Alphaproteobacteria</taxon>
        <taxon>Rhodospirillales</taxon>
        <taxon>Azospirillaceae</taxon>
        <taxon>Azospirillum</taxon>
    </lineage>
</organism>
<dbReference type="RefSeq" id="WP_094307445.1">
    <property type="nucleotide sequence ID" value="NZ_NOWT01000067.1"/>
</dbReference>
<evidence type="ECO:0000313" key="2">
    <source>
        <dbReference type="Proteomes" id="UP000215367"/>
    </source>
</evidence>
<name>A0A235H480_AZOBR</name>
<sequence>MDQATFAVEEADEYRMGQTVFACLNGLAMAGTVGRVGPHGGTVTVAWKQDAGTRGKVEQAQRLVDRGRFNGARMAA</sequence>
<evidence type="ECO:0000313" key="1">
    <source>
        <dbReference type="EMBL" id="OYD80224.1"/>
    </source>
</evidence>
<dbReference type="Proteomes" id="UP000215367">
    <property type="component" value="Unassembled WGS sequence"/>
</dbReference>
<proteinExistence type="predicted"/>
<protein>
    <submittedName>
        <fullName evidence="1">Uncharacterized protein</fullName>
    </submittedName>
</protein>
<keyword evidence="1" id="KW-0614">Plasmid</keyword>
<comment type="caution">
    <text evidence="1">The sequence shown here is derived from an EMBL/GenBank/DDBJ whole genome shotgun (WGS) entry which is preliminary data.</text>
</comment>
<gene>
    <name evidence="1" type="ORF">CHT98_32400</name>
</gene>
<geneLocation type="plasmid" evidence="1">
    <name>unnamed</name>
</geneLocation>
<reference evidence="1 2" key="1">
    <citation type="submission" date="2017-07" db="EMBL/GenBank/DDBJ databases">
        <title>Whole genome sequence of Azospirillum brasilense 2A1, a potential biofertilizer strain.</title>
        <authorList>
            <person name="Fontana C.A."/>
            <person name="Toffoli L.M."/>
            <person name="Salazar S.M."/>
            <person name="Puglisi E."/>
            <person name="Pedraza R."/>
            <person name="Bassi D."/>
            <person name="Cocconcelli P.S."/>
        </authorList>
    </citation>
    <scope>NUCLEOTIDE SEQUENCE [LARGE SCALE GENOMIC DNA]</scope>
    <source>
        <strain evidence="1 2">2A1</strain>
        <plasmid evidence="1">unnamed</plasmid>
    </source>
</reference>
<dbReference type="AlphaFoldDB" id="A0A235H480"/>